<evidence type="ECO:0000256" key="1">
    <source>
        <dbReference type="ARBA" id="ARBA00006601"/>
    </source>
</evidence>
<dbReference type="InterPro" id="IPR036291">
    <property type="entry name" value="NAD(P)-bd_dom_sf"/>
</dbReference>
<name>A0A371NDG4_9EURY</name>
<dbReference type="InterPro" id="IPR001732">
    <property type="entry name" value="UDP-Glc/GDP-Man_DH_N"/>
</dbReference>
<reference evidence="11 12" key="1">
    <citation type="submission" date="2018-07" db="EMBL/GenBank/DDBJ databases">
        <title>Genomic Encyclopedia of Type Strains, Phase IV (KMG-IV): sequencing the most valuable type-strain genomes for metagenomic binning, comparative biology and taxonomic classification.</title>
        <authorList>
            <person name="Goeker M."/>
        </authorList>
    </citation>
    <scope>NUCLEOTIDE SEQUENCE [LARGE SCALE GENOMIC DNA]</scope>
    <source>
        <strain evidence="11 12">DSM 7466</strain>
    </source>
</reference>
<dbReference type="Pfam" id="PF00984">
    <property type="entry name" value="UDPG_MGDP_dh"/>
    <property type="match status" value="1"/>
</dbReference>
<evidence type="ECO:0000259" key="10">
    <source>
        <dbReference type="SMART" id="SM00984"/>
    </source>
</evidence>
<comment type="similarity">
    <text evidence="1 9">Belongs to the UDP-glucose/GDP-mannose dehydrogenase family.</text>
</comment>
<dbReference type="RefSeq" id="WP_115892145.1">
    <property type="nucleotide sequence ID" value="NZ_QREL01000001.1"/>
</dbReference>
<dbReference type="InterPro" id="IPR028359">
    <property type="entry name" value="UDP_ManNAc/GlcNAc_DH"/>
</dbReference>
<evidence type="ECO:0000313" key="11">
    <source>
        <dbReference type="EMBL" id="REE28532.1"/>
    </source>
</evidence>
<proteinExistence type="inferred from homology"/>
<dbReference type="GO" id="GO:0089714">
    <property type="term" value="F:UDP-N-acetyl-D-mannosamine dehydrogenase activity"/>
    <property type="evidence" value="ECO:0007669"/>
    <property type="project" value="UniProtKB-EC"/>
</dbReference>
<dbReference type="EC" id="1.1.1.336" evidence="2"/>
<gene>
    <name evidence="11" type="ORF">C7452_0544</name>
</gene>
<sequence length="431" mass="46162">MDDQRIAVFGLGHIGLPTAALFARAGFKVTGVDINPETVEKVNIGRSPVLEPGLDELVAEVVGTGNLGATMDGERAAAESEVMIIVVPTPVNSDNTSDLSAVISAAETISRGLKRGDLVIVESTVPPGACQNVVLPILEKTGLKVSEDFGLAYTPERALPNNTLHEMQNNARVIGGADPESARRAAELYRRMTSGEVIVVDDLMTAEMVKLMENTYRDTNIALANELAVICEALGIDAINAIEAANHHPRVNIHTPGPGVGGHCLSIDPYFIVEMAERKGVPARLIRTAREVNESMPLHVLEIVRETLESRGKSLEGSNVGILGVAYKGDVADARETPTRPLVAALLSEGARVLVNDPHVSPEIIRGMGVEPVSLEEALNSDCVVLMTDHTEYLEITPEMIPGGIFICTRPVMDPERFRARGITFRGVGRP</sequence>
<evidence type="ECO:0000256" key="2">
    <source>
        <dbReference type="ARBA" id="ARBA00012935"/>
    </source>
</evidence>
<protein>
    <recommendedName>
        <fullName evidence="3">UDP-N-acetyl-D-mannosamine dehydrogenase</fullName>
        <ecNumber evidence="2">1.1.1.336</ecNumber>
    </recommendedName>
    <alternativeName>
        <fullName evidence="6">UDP-ManNAc 6-dehydrogenase</fullName>
    </alternativeName>
</protein>
<accession>A0A371NDG4</accession>
<dbReference type="SUPFAM" id="SSF52413">
    <property type="entry name" value="UDP-glucose/GDP-mannose dehydrogenase C-terminal domain"/>
    <property type="match status" value="1"/>
</dbReference>
<dbReference type="SUPFAM" id="SSF51735">
    <property type="entry name" value="NAD(P)-binding Rossmann-fold domains"/>
    <property type="match status" value="1"/>
</dbReference>
<evidence type="ECO:0000256" key="6">
    <source>
        <dbReference type="ARBA" id="ARBA00030172"/>
    </source>
</evidence>
<comment type="caution">
    <text evidence="11">The sequence shown here is derived from an EMBL/GenBank/DDBJ whole genome shotgun (WGS) entry which is preliminary data.</text>
</comment>
<keyword evidence="4" id="KW-0560">Oxidoreductase</keyword>
<dbReference type="Pfam" id="PF03721">
    <property type="entry name" value="UDPG_MGDP_dh_N"/>
    <property type="match status" value="1"/>
</dbReference>
<dbReference type="AlphaFoldDB" id="A0A371NDG4"/>
<dbReference type="Gene3D" id="3.40.50.720">
    <property type="entry name" value="NAD(P)-binding Rossmann-like Domain"/>
    <property type="match status" value="2"/>
</dbReference>
<dbReference type="NCBIfam" id="TIGR03026">
    <property type="entry name" value="NDP-sugDHase"/>
    <property type="match status" value="1"/>
</dbReference>
<dbReference type="SMART" id="SM00984">
    <property type="entry name" value="UDPG_MGDP_dh_C"/>
    <property type="match status" value="1"/>
</dbReference>
<evidence type="ECO:0000256" key="9">
    <source>
        <dbReference type="PIRNR" id="PIRNR000124"/>
    </source>
</evidence>
<dbReference type="Proteomes" id="UP000256864">
    <property type="component" value="Unassembled WGS sequence"/>
</dbReference>
<comment type="subunit">
    <text evidence="7">Homotetramer; probably dimer of dimers.</text>
</comment>
<evidence type="ECO:0000256" key="5">
    <source>
        <dbReference type="ARBA" id="ARBA00023027"/>
    </source>
</evidence>
<dbReference type="GO" id="GO:0016628">
    <property type="term" value="F:oxidoreductase activity, acting on the CH-CH group of donors, NAD or NADP as acceptor"/>
    <property type="evidence" value="ECO:0007669"/>
    <property type="project" value="InterPro"/>
</dbReference>
<keyword evidence="12" id="KW-1185">Reference proteome</keyword>
<dbReference type="InterPro" id="IPR008927">
    <property type="entry name" value="6-PGluconate_DH-like_C_sf"/>
</dbReference>
<dbReference type="GeneID" id="77403248"/>
<evidence type="ECO:0000256" key="8">
    <source>
        <dbReference type="ARBA" id="ARBA00049130"/>
    </source>
</evidence>
<dbReference type="InterPro" id="IPR017476">
    <property type="entry name" value="UDP-Glc/GDP-Man"/>
</dbReference>
<evidence type="ECO:0000256" key="3">
    <source>
        <dbReference type="ARBA" id="ARBA00016796"/>
    </source>
</evidence>
<dbReference type="SUPFAM" id="SSF48179">
    <property type="entry name" value="6-phosphogluconate dehydrogenase C-terminal domain-like"/>
    <property type="match status" value="1"/>
</dbReference>
<dbReference type="PIRSF" id="PIRSF000124">
    <property type="entry name" value="UDPglc_GDPman_dh"/>
    <property type="match status" value="1"/>
</dbReference>
<dbReference type="Pfam" id="PF03720">
    <property type="entry name" value="UDPG_MGDP_dh_C"/>
    <property type="match status" value="1"/>
</dbReference>
<dbReference type="InterPro" id="IPR036220">
    <property type="entry name" value="UDP-Glc/GDP-Man_DH_C_sf"/>
</dbReference>
<dbReference type="GO" id="GO:0051287">
    <property type="term" value="F:NAD binding"/>
    <property type="evidence" value="ECO:0007669"/>
    <property type="project" value="InterPro"/>
</dbReference>
<dbReference type="PIRSF" id="PIRSF500136">
    <property type="entry name" value="UDP_ManNAc_DH"/>
    <property type="match status" value="1"/>
</dbReference>
<feature type="domain" description="UDP-glucose/GDP-mannose dehydrogenase C-terminal" evidence="10">
    <location>
        <begin position="321"/>
        <end position="415"/>
    </location>
</feature>
<dbReference type="PANTHER" id="PTHR43491:SF2">
    <property type="entry name" value="UDP-N-ACETYL-D-MANNOSAMINE DEHYDROGENASE"/>
    <property type="match status" value="1"/>
</dbReference>
<dbReference type="InterPro" id="IPR014026">
    <property type="entry name" value="UDP-Glc/GDP-Man_DH_dimer"/>
</dbReference>
<evidence type="ECO:0000256" key="4">
    <source>
        <dbReference type="ARBA" id="ARBA00023002"/>
    </source>
</evidence>
<dbReference type="GO" id="GO:0000271">
    <property type="term" value="P:polysaccharide biosynthetic process"/>
    <property type="evidence" value="ECO:0007669"/>
    <property type="project" value="InterPro"/>
</dbReference>
<keyword evidence="5" id="KW-0520">NAD</keyword>
<organism evidence="11 12">
    <name type="scientific">Methanothermobacter defluvii</name>
    <dbReference type="NCBI Taxonomy" id="49339"/>
    <lineage>
        <taxon>Archaea</taxon>
        <taxon>Methanobacteriati</taxon>
        <taxon>Methanobacteriota</taxon>
        <taxon>Methanomada group</taxon>
        <taxon>Methanobacteria</taxon>
        <taxon>Methanobacteriales</taxon>
        <taxon>Methanobacteriaceae</taxon>
        <taxon>Methanothermobacter</taxon>
    </lineage>
</organism>
<evidence type="ECO:0000313" key="12">
    <source>
        <dbReference type="Proteomes" id="UP000256864"/>
    </source>
</evidence>
<dbReference type="EMBL" id="QREL01000001">
    <property type="protein sequence ID" value="REE28532.1"/>
    <property type="molecule type" value="Genomic_DNA"/>
</dbReference>
<comment type="catalytic activity">
    <reaction evidence="8">
        <text>UDP-N-acetyl-alpha-D-mannosamine + 2 NAD(+) + H2O = UDP-N-acetyl-alpha-D-mannosaminouronate + 2 NADH + 3 H(+)</text>
        <dbReference type="Rhea" id="RHEA:25780"/>
        <dbReference type="ChEBI" id="CHEBI:15377"/>
        <dbReference type="ChEBI" id="CHEBI:15378"/>
        <dbReference type="ChEBI" id="CHEBI:57540"/>
        <dbReference type="ChEBI" id="CHEBI:57945"/>
        <dbReference type="ChEBI" id="CHEBI:68623"/>
        <dbReference type="ChEBI" id="CHEBI:70731"/>
        <dbReference type="EC" id="1.1.1.336"/>
    </reaction>
</comment>
<dbReference type="PANTHER" id="PTHR43491">
    <property type="entry name" value="UDP-N-ACETYL-D-MANNOSAMINE DEHYDROGENASE"/>
    <property type="match status" value="1"/>
</dbReference>
<evidence type="ECO:0000256" key="7">
    <source>
        <dbReference type="ARBA" id="ARBA00034325"/>
    </source>
</evidence>
<dbReference type="InterPro" id="IPR014027">
    <property type="entry name" value="UDP-Glc/GDP-Man_DH_C"/>
</dbReference>